<protein>
    <submittedName>
        <fullName evidence="1">Uncharacterized protein</fullName>
    </submittedName>
</protein>
<reference evidence="1 2" key="1">
    <citation type="submission" date="2014-09" db="EMBL/GenBank/DDBJ databases">
        <authorList>
            <person name="Regsiter A."/>
        </authorList>
    </citation>
    <scope>NUCLEOTIDE SEQUENCE [LARGE SCALE GENOMIC DNA]</scope>
</reference>
<name>A0A0U5FE74_XANCI</name>
<comment type="caution">
    <text evidence="1">The sequence shown here is derived from an EMBL/GenBank/DDBJ whole genome shotgun (WGS) entry which is preliminary data.</text>
</comment>
<sequence>MNPKYSFYSKLLITLNDLLSCSFNIIFIVASFEKIGFEGVYIPASRRAQITGILLNLGRSVPSFIRRTLSMYVLRNLNSSGLVI</sequence>
<dbReference type="AlphaFoldDB" id="A0A0U5FE74"/>
<dbReference type="Proteomes" id="UP000052230">
    <property type="component" value="Unassembled WGS sequence"/>
</dbReference>
<dbReference type="EMBL" id="CCXZ01000120">
    <property type="protein sequence ID" value="CEG16110.1"/>
    <property type="molecule type" value="Genomic_DNA"/>
</dbReference>
<proteinExistence type="predicted"/>
<keyword evidence="2" id="KW-1185">Reference proteome</keyword>
<gene>
    <name evidence="1" type="ORF">XAC3562_280001</name>
</gene>
<evidence type="ECO:0000313" key="1">
    <source>
        <dbReference type="EMBL" id="CEG16110.1"/>
    </source>
</evidence>
<evidence type="ECO:0000313" key="2">
    <source>
        <dbReference type="Proteomes" id="UP000052230"/>
    </source>
</evidence>
<organism evidence="1 2">
    <name type="scientific">Xanthomonas citri pv. citri</name>
    <dbReference type="NCBI Taxonomy" id="611301"/>
    <lineage>
        <taxon>Bacteria</taxon>
        <taxon>Pseudomonadati</taxon>
        <taxon>Pseudomonadota</taxon>
        <taxon>Gammaproteobacteria</taxon>
        <taxon>Lysobacterales</taxon>
        <taxon>Lysobacteraceae</taxon>
        <taxon>Xanthomonas</taxon>
    </lineage>
</organism>
<accession>A0A0U5FE74</accession>